<evidence type="ECO:0000259" key="2">
    <source>
        <dbReference type="PROSITE" id="PS50878"/>
    </source>
</evidence>
<comment type="caution">
    <text evidence="3">The sequence shown here is derived from an EMBL/GenBank/DDBJ whole genome shotgun (WGS) entry which is preliminary data.</text>
</comment>
<evidence type="ECO:0000313" key="4">
    <source>
        <dbReference type="Proteomes" id="UP000225706"/>
    </source>
</evidence>
<feature type="region of interest" description="Disordered" evidence="1">
    <location>
        <begin position="117"/>
        <end position="145"/>
    </location>
</feature>
<gene>
    <name evidence="3" type="primary">RTase</name>
    <name evidence="3" type="ORF">AWC38_SpisGene19631</name>
</gene>
<protein>
    <submittedName>
        <fullName evidence="3">Putative RNA-directed DNA polymerase from transposon BS</fullName>
    </submittedName>
</protein>
<dbReference type="EMBL" id="LSMT01000575">
    <property type="protein sequence ID" value="PFX16110.1"/>
    <property type="molecule type" value="Genomic_DNA"/>
</dbReference>
<name>A0A2B4RI01_STYPI</name>
<dbReference type="PROSITE" id="PS50878">
    <property type="entry name" value="RT_POL"/>
    <property type="match status" value="1"/>
</dbReference>
<reference evidence="4" key="1">
    <citation type="journal article" date="2017" name="bioRxiv">
        <title>Comparative analysis of the genomes of Stylophora pistillata and Acropora digitifera provides evidence for extensive differences between species of corals.</title>
        <authorList>
            <person name="Voolstra C.R."/>
            <person name="Li Y."/>
            <person name="Liew Y.J."/>
            <person name="Baumgarten S."/>
            <person name="Zoccola D."/>
            <person name="Flot J.-F."/>
            <person name="Tambutte S."/>
            <person name="Allemand D."/>
            <person name="Aranda M."/>
        </authorList>
    </citation>
    <scope>NUCLEOTIDE SEQUENCE [LARGE SCALE GENOMIC DNA]</scope>
</reference>
<evidence type="ECO:0000256" key="1">
    <source>
        <dbReference type="SAM" id="MobiDB-lite"/>
    </source>
</evidence>
<keyword evidence="3" id="KW-0695">RNA-directed DNA polymerase</keyword>
<dbReference type="OrthoDB" id="5976382at2759"/>
<keyword evidence="3" id="KW-0808">Transferase</keyword>
<evidence type="ECO:0000313" key="3">
    <source>
        <dbReference type="EMBL" id="PFX16110.1"/>
    </source>
</evidence>
<dbReference type="AlphaFoldDB" id="A0A2B4RI01"/>
<sequence>MEDQKKSLDDGKLVAMGKMDLSKAFDSLPHSLLISKPRAYGLNNCSCALLQDYLTGRSQRVKVGDELSCCELNLRGVPQGSVLGPLCFNIFLNDSSYFISRVSLNADADVQQLYGADSDHADSDHADSDHADSDHAESDHAESDHADSDHTALYASLDHELKEAIQWFSKNGLMASHSKFQLLVLGSTEQDFSFNIAGQQIKKCGDVDLLGVNIDYKLCFDKHISSICSKNMLVTTYKTLYGTAPYLGSLLEERKMAYNLRGTLKLSLPRVTTSSYGL</sequence>
<keyword evidence="4" id="KW-1185">Reference proteome</keyword>
<dbReference type="Pfam" id="PF00078">
    <property type="entry name" value="RVT_1"/>
    <property type="match status" value="1"/>
</dbReference>
<dbReference type="GO" id="GO:0003964">
    <property type="term" value="F:RNA-directed DNA polymerase activity"/>
    <property type="evidence" value="ECO:0007669"/>
    <property type="project" value="UniProtKB-KW"/>
</dbReference>
<proteinExistence type="predicted"/>
<feature type="domain" description="Reverse transcriptase" evidence="2">
    <location>
        <begin position="1"/>
        <end position="214"/>
    </location>
</feature>
<keyword evidence="3" id="KW-0548">Nucleotidyltransferase</keyword>
<dbReference type="PANTHER" id="PTHR33332">
    <property type="entry name" value="REVERSE TRANSCRIPTASE DOMAIN-CONTAINING PROTEIN"/>
    <property type="match status" value="1"/>
</dbReference>
<organism evidence="3 4">
    <name type="scientific">Stylophora pistillata</name>
    <name type="common">Smooth cauliflower coral</name>
    <dbReference type="NCBI Taxonomy" id="50429"/>
    <lineage>
        <taxon>Eukaryota</taxon>
        <taxon>Metazoa</taxon>
        <taxon>Cnidaria</taxon>
        <taxon>Anthozoa</taxon>
        <taxon>Hexacorallia</taxon>
        <taxon>Scleractinia</taxon>
        <taxon>Astrocoeniina</taxon>
        <taxon>Pocilloporidae</taxon>
        <taxon>Stylophora</taxon>
    </lineage>
</organism>
<dbReference type="Proteomes" id="UP000225706">
    <property type="component" value="Unassembled WGS sequence"/>
</dbReference>
<accession>A0A2B4RI01</accession>
<dbReference type="InterPro" id="IPR000477">
    <property type="entry name" value="RT_dom"/>
</dbReference>
<dbReference type="STRING" id="50429.A0A2B4RI01"/>